<comment type="caution">
    <text evidence="1">The sequence shown here is derived from an EMBL/GenBank/DDBJ whole genome shotgun (WGS) entry which is preliminary data.</text>
</comment>
<organism evidence="1 2">
    <name type="scientific">Cymbomonas tetramitiformis</name>
    <dbReference type="NCBI Taxonomy" id="36881"/>
    <lineage>
        <taxon>Eukaryota</taxon>
        <taxon>Viridiplantae</taxon>
        <taxon>Chlorophyta</taxon>
        <taxon>Pyramimonadophyceae</taxon>
        <taxon>Pyramimonadales</taxon>
        <taxon>Pyramimonadaceae</taxon>
        <taxon>Cymbomonas</taxon>
    </lineage>
</organism>
<proteinExistence type="predicted"/>
<keyword evidence="2" id="KW-1185">Reference proteome</keyword>
<reference evidence="1 2" key="1">
    <citation type="journal article" date="2015" name="Genome Biol. Evol.">
        <title>Comparative Genomics of a Bacterivorous Green Alga Reveals Evolutionary Causalities and Consequences of Phago-Mixotrophic Mode of Nutrition.</title>
        <authorList>
            <person name="Burns J.A."/>
            <person name="Paasch A."/>
            <person name="Narechania A."/>
            <person name="Kim E."/>
        </authorList>
    </citation>
    <scope>NUCLEOTIDE SEQUENCE [LARGE SCALE GENOMIC DNA]</scope>
    <source>
        <strain evidence="1 2">PLY_AMNH</strain>
    </source>
</reference>
<evidence type="ECO:0000313" key="2">
    <source>
        <dbReference type="Proteomes" id="UP001190700"/>
    </source>
</evidence>
<dbReference type="Proteomes" id="UP001190700">
    <property type="component" value="Unassembled WGS sequence"/>
</dbReference>
<gene>
    <name evidence="1" type="ORF">CYMTET_55769</name>
</gene>
<accession>A0AAE0BDP5</accession>
<name>A0AAE0BDP5_9CHLO</name>
<dbReference type="AlphaFoldDB" id="A0AAE0BDP5"/>
<evidence type="ECO:0000313" key="1">
    <source>
        <dbReference type="EMBL" id="KAK3233960.1"/>
    </source>
</evidence>
<sequence length="333" mass="36732">MQSVEDHEQEVYLAVRRFHEPLLAALPDGVSTVMMDMGICHHMVVFKSADGELHQFEFGPSEKRDIALPTFARSGLNTSGKESETPLGCIKESKWTESDYPHNRVFVGRSTKSLDDIKTFNDRSSTVPYELLRSDCRHYCNALVYHSTGEDNVCGKGIRELQRLQQREFWALNAFIRLGQSIGDASALDRLDQLGAVTSTIAVGVFSAKTCSVLPVLSKMNPALIHSSAVVATAAALVWNHTIANKRPVAQGCVANFAEILGHSSICKEDRNPGLSVATAYATTFSNKAAQVLEEGRVQFALFSARRHQEQRLVAHNIALTSSRKSFPPLRMV</sequence>
<dbReference type="EMBL" id="LGRX02035589">
    <property type="protein sequence ID" value="KAK3233960.1"/>
    <property type="molecule type" value="Genomic_DNA"/>
</dbReference>
<evidence type="ECO:0008006" key="3">
    <source>
        <dbReference type="Google" id="ProtNLM"/>
    </source>
</evidence>
<protein>
    <recommendedName>
        <fullName evidence="3">LRAT domain-containing protein</fullName>
    </recommendedName>
</protein>